<feature type="signal peptide" evidence="9">
    <location>
        <begin position="1"/>
        <end position="26"/>
    </location>
</feature>
<keyword evidence="2" id="KW-0134">Cell wall</keyword>
<evidence type="ECO:0000256" key="6">
    <source>
        <dbReference type="ARBA" id="ARBA00023087"/>
    </source>
</evidence>
<evidence type="ECO:0000256" key="4">
    <source>
        <dbReference type="ARBA" id="ARBA00022729"/>
    </source>
</evidence>
<organism evidence="11 12">
    <name type="scientific">Streptomyces africanus</name>
    <dbReference type="NCBI Taxonomy" id="231024"/>
    <lineage>
        <taxon>Bacteria</taxon>
        <taxon>Bacillati</taxon>
        <taxon>Actinomycetota</taxon>
        <taxon>Actinomycetes</taxon>
        <taxon>Kitasatosporales</taxon>
        <taxon>Streptomycetaceae</taxon>
        <taxon>Streptomyces</taxon>
    </lineage>
</organism>
<proteinExistence type="predicted"/>
<evidence type="ECO:0000313" key="11">
    <source>
        <dbReference type="EMBL" id="MDQ0748566.1"/>
    </source>
</evidence>
<evidence type="ECO:0000256" key="7">
    <source>
        <dbReference type="PROSITE-ProRule" id="PRU01232"/>
    </source>
</evidence>
<comment type="subcellular location">
    <subcellularLocation>
        <location evidence="1">Secreted</location>
        <location evidence="1">Cell wall</location>
    </subcellularLocation>
</comment>
<comment type="caution">
    <text evidence="11">The sequence shown here is derived from an EMBL/GenBank/DDBJ whole genome shotgun (WGS) entry which is preliminary data.</text>
</comment>
<dbReference type="Proteomes" id="UP001232755">
    <property type="component" value="Unassembled WGS sequence"/>
</dbReference>
<dbReference type="Pfam" id="PF03777">
    <property type="entry name" value="ChpA-C"/>
    <property type="match status" value="1"/>
</dbReference>
<keyword evidence="4 9" id="KW-0732">Signal</keyword>
<keyword evidence="3" id="KW-0964">Secreted</keyword>
<feature type="region of interest" description="Disordered" evidence="8">
    <location>
        <begin position="73"/>
        <end position="167"/>
    </location>
</feature>
<feature type="domain" description="Chaplin" evidence="10">
    <location>
        <begin position="38"/>
        <end position="78"/>
    </location>
</feature>
<keyword evidence="5" id="KW-0130">Cell adhesion</keyword>
<feature type="compositionally biased region" description="Basic and acidic residues" evidence="8">
    <location>
        <begin position="150"/>
        <end position="167"/>
    </location>
</feature>
<keyword evidence="6 7" id="KW-0034">Amyloid</keyword>
<evidence type="ECO:0000259" key="10">
    <source>
        <dbReference type="PROSITE" id="PS51884"/>
    </source>
</evidence>
<dbReference type="RefSeq" id="WP_307175271.1">
    <property type="nucleotide sequence ID" value="NZ_JAUSYP010000001.1"/>
</dbReference>
<evidence type="ECO:0000313" key="12">
    <source>
        <dbReference type="Proteomes" id="UP001232755"/>
    </source>
</evidence>
<keyword evidence="12" id="KW-1185">Reference proteome</keyword>
<evidence type="ECO:0000256" key="8">
    <source>
        <dbReference type="SAM" id="MobiDB-lite"/>
    </source>
</evidence>
<evidence type="ECO:0000256" key="5">
    <source>
        <dbReference type="ARBA" id="ARBA00022889"/>
    </source>
</evidence>
<dbReference type="InterPro" id="IPR005528">
    <property type="entry name" value="ChpA-H"/>
</dbReference>
<name>A0ABU0QMF4_9ACTN</name>
<feature type="chain" id="PRO_5047375042" description="Chaplin domain-containing protein" evidence="9">
    <location>
        <begin position="27"/>
        <end position="167"/>
    </location>
</feature>
<feature type="compositionally biased region" description="Basic residues" evidence="8">
    <location>
        <begin position="138"/>
        <end position="149"/>
    </location>
</feature>
<reference evidence="11 12" key="1">
    <citation type="submission" date="2023-07" db="EMBL/GenBank/DDBJ databases">
        <title>Comparative genomics of wheat-associated soil bacteria to identify genetic determinants of phenazine resistance.</title>
        <authorList>
            <person name="Mouncey N."/>
        </authorList>
    </citation>
    <scope>NUCLEOTIDE SEQUENCE [LARGE SCALE GENOMIC DNA]</scope>
    <source>
        <strain evidence="11 12">B3I12</strain>
    </source>
</reference>
<dbReference type="PROSITE" id="PS51884">
    <property type="entry name" value="CHAPLIN"/>
    <property type="match status" value="1"/>
</dbReference>
<sequence length="167" mass="17863">MSRIAKVGTLALGAGAVVLSVPGVAAADADAKAAAFDSPGPLSGNVIQVPIHAPIKVCGNTVTVFGGLNRAAGSVCGNNDGEKKHHKKHEAHDKKHHKAHDTHDKKQLKGHDAPDKKDLKKHAEKQHKGHNTPDKKDLKKHAEKQHKAHDKNGLKKLAEKVHEVYGH</sequence>
<evidence type="ECO:0000256" key="2">
    <source>
        <dbReference type="ARBA" id="ARBA00022512"/>
    </source>
</evidence>
<feature type="compositionally biased region" description="Basic residues" evidence="8">
    <location>
        <begin position="84"/>
        <end position="100"/>
    </location>
</feature>
<feature type="compositionally biased region" description="Basic and acidic residues" evidence="8">
    <location>
        <begin position="101"/>
        <end position="118"/>
    </location>
</feature>
<accession>A0ABU0QMF4</accession>
<protein>
    <recommendedName>
        <fullName evidence="10">Chaplin domain-containing protein</fullName>
    </recommendedName>
</protein>
<evidence type="ECO:0000256" key="3">
    <source>
        <dbReference type="ARBA" id="ARBA00022525"/>
    </source>
</evidence>
<evidence type="ECO:0000256" key="9">
    <source>
        <dbReference type="SAM" id="SignalP"/>
    </source>
</evidence>
<gene>
    <name evidence="11" type="ORF">QF034_002797</name>
</gene>
<dbReference type="EMBL" id="JAUSYP010000001">
    <property type="protein sequence ID" value="MDQ0748566.1"/>
    <property type="molecule type" value="Genomic_DNA"/>
</dbReference>
<evidence type="ECO:0000256" key="1">
    <source>
        <dbReference type="ARBA" id="ARBA00004191"/>
    </source>
</evidence>
<feature type="compositionally biased region" description="Basic residues" evidence="8">
    <location>
        <begin position="119"/>
        <end position="130"/>
    </location>
</feature>